<evidence type="ECO:0000256" key="6">
    <source>
        <dbReference type="ARBA" id="ARBA00022525"/>
    </source>
</evidence>
<evidence type="ECO:0000256" key="22">
    <source>
        <dbReference type="SAM" id="SignalP"/>
    </source>
</evidence>
<dbReference type="InterPro" id="IPR036881">
    <property type="entry name" value="Glyco_hydro_3_C_sf"/>
</dbReference>
<sequence>MLLSLITAAALVGAAAPSPPVYTNRSDHFIVVPTFPTPESTGEGWKAAFEKAQEAVSRLNLTQKVSLTTGFTYGLSCNGNIAPIPEIDFPGLCLADGPVSVRIADLTTVFPAGLTAAATWDRQLIYERGRGLGAEFRGKGASVHLGPAAGALGRHPLGGRNWESFSPDPYLSGVAMEHSIRGIQDMGVQAIAKHFIGNEQETQRSNSFAEDGTEIQAISANIDDRTMHELYLWPFADAVRSGVVSVMCGYNRVNQTYACENSKLLNGLLKGELGFQGYVVSDWYATHSGVNSVEAGMDMTMPGPMNTAATTLPGMPSYLGGNLTQAVLNGTVPESKVDDMARRVLSAYFFLHQDDDFPSIDPSTGFVFAATYAYPDEYLTLSGYDPSNPPPARDVRGNHSEIVRKVAAAGTVLLKNTNSTLPLKEPKNVAVFGNGAADVSEGLTYTGDESGPWGANIGALSVGGGSGAGRHTRLISPLFAIRNRVEEGTAGGRVQYLTDNAKIVEGDFKSIYPPPDVCLVFLKTWSREGTDRLSFENDWDSTAVVNNVAKKCPNTVVVTHSGGINTMPWADNPNVTAILAAHYPGQENGHSIVDVLYGDVNPSGRLPYTIPKQPADYDFPVVNITGTLAQDPDAWQADFTEGLMIDYRHFDAKNITPQYEFGFGLGYTTFALAGDATFAPKSGNVSAYPPPAARAYPGGNPALWDTIGSISATVENTGSVDGEQVVQLYVSLPRRGVPSNTPVQVLRGFEKVALAPGASKLIEFPVLRRDVSFWNTTVQDWELPVGEIEFRVGFSSRDIKSKTFGTFLSFDSSPH</sequence>
<keyword evidence="6" id="KW-0964">Secreted</keyword>
<dbReference type="PANTHER" id="PTHR42715">
    <property type="entry name" value="BETA-GLUCOSIDASE"/>
    <property type="match status" value="1"/>
</dbReference>
<dbReference type="SMART" id="SM01217">
    <property type="entry name" value="Fn3_like"/>
    <property type="match status" value="1"/>
</dbReference>
<dbReference type="EMBL" id="JASAOK010000016">
    <property type="protein sequence ID" value="KAK6223013.1"/>
    <property type="molecule type" value="Genomic_DNA"/>
</dbReference>
<dbReference type="InterPro" id="IPR017853">
    <property type="entry name" value="GH"/>
</dbReference>
<dbReference type="SUPFAM" id="SSF51445">
    <property type="entry name" value="(Trans)glycosidases"/>
    <property type="match status" value="1"/>
</dbReference>
<comment type="subcellular location">
    <subcellularLocation>
        <location evidence="2">Secreted</location>
    </subcellularLocation>
</comment>
<dbReference type="InterPro" id="IPR036962">
    <property type="entry name" value="Glyco_hydro_3_N_sf"/>
</dbReference>
<evidence type="ECO:0000256" key="21">
    <source>
        <dbReference type="ARBA" id="ARBA00083611"/>
    </source>
</evidence>
<keyword evidence="12" id="KW-0624">Polysaccharide degradation</keyword>
<evidence type="ECO:0000256" key="12">
    <source>
        <dbReference type="ARBA" id="ARBA00023326"/>
    </source>
</evidence>
<comment type="pathway">
    <text evidence="3">Glycan metabolism; cellulose degradation.</text>
</comment>
<keyword evidence="10" id="KW-0119">Carbohydrate metabolism</keyword>
<keyword evidence="11" id="KW-0326">Glycosidase</keyword>
<evidence type="ECO:0000256" key="3">
    <source>
        <dbReference type="ARBA" id="ARBA00004987"/>
    </source>
</evidence>
<keyword evidence="25" id="KW-1185">Reference proteome</keyword>
<dbReference type="InterPro" id="IPR001764">
    <property type="entry name" value="Glyco_hydro_3_N"/>
</dbReference>
<evidence type="ECO:0000256" key="13">
    <source>
        <dbReference type="ARBA" id="ARBA00024983"/>
    </source>
</evidence>
<evidence type="ECO:0000256" key="9">
    <source>
        <dbReference type="ARBA" id="ARBA00023180"/>
    </source>
</evidence>
<dbReference type="Gene3D" id="3.40.50.1700">
    <property type="entry name" value="Glycoside hydrolase family 3 C-terminal domain"/>
    <property type="match status" value="1"/>
</dbReference>
<dbReference type="Gene3D" id="2.60.40.10">
    <property type="entry name" value="Immunoglobulins"/>
    <property type="match status" value="1"/>
</dbReference>
<protein>
    <recommendedName>
        <fullName evidence="18">Beta-glucosidase cel3A</fullName>
        <ecNumber evidence="5">3.2.1.21</ecNumber>
    </recommendedName>
    <alternativeName>
        <fullName evidence="15">Beta-D-glucoside glucohydrolase G</fullName>
    </alternativeName>
    <alternativeName>
        <fullName evidence="19">Beta-D-glucoside glucohydrolase cel3A</fullName>
    </alternativeName>
    <alternativeName>
        <fullName evidence="16">Cellobiase G</fullName>
    </alternativeName>
    <alternativeName>
        <fullName evidence="21">Cellobiase cel3A</fullName>
    </alternativeName>
    <alternativeName>
        <fullName evidence="17">Gentiobiase G</fullName>
    </alternativeName>
    <alternativeName>
        <fullName evidence="20">Gentiobiase cel3A</fullName>
    </alternativeName>
    <alternativeName>
        <fullName evidence="14">Probable beta-glucosidase G</fullName>
    </alternativeName>
</protein>
<evidence type="ECO:0000256" key="1">
    <source>
        <dbReference type="ARBA" id="ARBA00000448"/>
    </source>
</evidence>
<proteinExistence type="inferred from homology"/>
<dbReference type="SUPFAM" id="SSF52279">
    <property type="entry name" value="Beta-D-glucan exohydrolase, C-terminal domain"/>
    <property type="match status" value="1"/>
</dbReference>
<dbReference type="GO" id="GO:0008422">
    <property type="term" value="F:beta-glucosidase activity"/>
    <property type="evidence" value="ECO:0007669"/>
    <property type="project" value="UniProtKB-EC"/>
</dbReference>
<dbReference type="PANTHER" id="PTHR42715:SF12">
    <property type="entry name" value="BETA-GLUCOSIDASE G-RELATED"/>
    <property type="match status" value="1"/>
</dbReference>
<gene>
    <name evidence="24" type="ORF">QIS74_03858</name>
</gene>
<dbReference type="Pfam" id="PF14310">
    <property type="entry name" value="Fn3-like"/>
    <property type="match status" value="1"/>
</dbReference>
<dbReference type="AlphaFoldDB" id="A0AAV9TJS8"/>
<evidence type="ECO:0000313" key="24">
    <source>
        <dbReference type="EMBL" id="KAK6223013.1"/>
    </source>
</evidence>
<comment type="catalytic activity">
    <reaction evidence="1">
        <text>Hydrolysis of terminal, non-reducing beta-D-glucosyl residues with release of beta-D-glucose.</text>
        <dbReference type="EC" id="3.2.1.21"/>
    </reaction>
</comment>
<evidence type="ECO:0000313" key="25">
    <source>
        <dbReference type="Proteomes" id="UP001327957"/>
    </source>
</evidence>
<dbReference type="EC" id="3.2.1.21" evidence="5"/>
<dbReference type="InterPro" id="IPR050288">
    <property type="entry name" value="Cellulose_deg_GH3"/>
</dbReference>
<feature type="domain" description="Fibronectin type III-like" evidence="23">
    <location>
        <begin position="724"/>
        <end position="796"/>
    </location>
</feature>
<accession>A0AAV9TJS8</accession>
<evidence type="ECO:0000256" key="20">
    <source>
        <dbReference type="ARBA" id="ARBA00083231"/>
    </source>
</evidence>
<dbReference type="InterPro" id="IPR013783">
    <property type="entry name" value="Ig-like_fold"/>
</dbReference>
<keyword evidence="7 22" id="KW-0732">Signal</keyword>
<dbReference type="PRINTS" id="PR00133">
    <property type="entry name" value="GLHYDRLASE3"/>
</dbReference>
<reference evidence="24 25" key="1">
    <citation type="submission" date="2023-04" db="EMBL/GenBank/DDBJ databases">
        <title>Colletotrichum tabacum stain YC1 causing leaf anthracnose on Nicotiana tabacum(L.) cv.</title>
        <authorList>
            <person name="Ji Z."/>
            <person name="Wang M."/>
            <person name="Zhang J."/>
            <person name="Wang N."/>
            <person name="Zhou Z."/>
        </authorList>
    </citation>
    <scope>NUCLEOTIDE SEQUENCE [LARGE SCALE GENOMIC DNA]</scope>
    <source>
        <strain evidence="24 25">YC1</strain>
    </source>
</reference>
<evidence type="ECO:0000256" key="10">
    <source>
        <dbReference type="ARBA" id="ARBA00023277"/>
    </source>
</evidence>
<comment type="function">
    <text evidence="13">Beta-glucosidases are one of a number of cellulolytic enzymes involved in the degradation of cellulosic biomass. Catalyzes the last step releasing glucose from the inhibitory cellobiose.</text>
</comment>
<organism evidence="24 25">
    <name type="scientific">Colletotrichum tabaci</name>
    <dbReference type="NCBI Taxonomy" id="1209068"/>
    <lineage>
        <taxon>Eukaryota</taxon>
        <taxon>Fungi</taxon>
        <taxon>Dikarya</taxon>
        <taxon>Ascomycota</taxon>
        <taxon>Pezizomycotina</taxon>
        <taxon>Sordariomycetes</taxon>
        <taxon>Hypocreomycetidae</taxon>
        <taxon>Glomerellales</taxon>
        <taxon>Glomerellaceae</taxon>
        <taxon>Colletotrichum</taxon>
        <taxon>Colletotrichum destructivum species complex</taxon>
    </lineage>
</organism>
<dbReference type="Pfam" id="PF00933">
    <property type="entry name" value="Glyco_hydro_3"/>
    <property type="match status" value="1"/>
</dbReference>
<evidence type="ECO:0000256" key="8">
    <source>
        <dbReference type="ARBA" id="ARBA00022801"/>
    </source>
</evidence>
<name>A0AAV9TJS8_9PEZI</name>
<dbReference type="InterPro" id="IPR002772">
    <property type="entry name" value="Glyco_hydro_3_C"/>
</dbReference>
<evidence type="ECO:0000256" key="19">
    <source>
        <dbReference type="ARBA" id="ARBA00078013"/>
    </source>
</evidence>
<dbReference type="InterPro" id="IPR026891">
    <property type="entry name" value="Fn3-like"/>
</dbReference>
<comment type="similarity">
    <text evidence="4">Belongs to the glycosyl hydrolase 3 family.</text>
</comment>
<evidence type="ECO:0000256" key="4">
    <source>
        <dbReference type="ARBA" id="ARBA00005336"/>
    </source>
</evidence>
<evidence type="ECO:0000256" key="11">
    <source>
        <dbReference type="ARBA" id="ARBA00023295"/>
    </source>
</evidence>
<evidence type="ECO:0000256" key="7">
    <source>
        <dbReference type="ARBA" id="ARBA00022729"/>
    </source>
</evidence>
<evidence type="ECO:0000256" key="2">
    <source>
        <dbReference type="ARBA" id="ARBA00004613"/>
    </source>
</evidence>
<evidence type="ECO:0000256" key="5">
    <source>
        <dbReference type="ARBA" id="ARBA00012744"/>
    </source>
</evidence>
<feature type="chain" id="PRO_5043620162" description="Beta-glucosidase cel3A" evidence="22">
    <location>
        <begin position="18"/>
        <end position="815"/>
    </location>
</feature>
<evidence type="ECO:0000256" key="17">
    <source>
        <dbReference type="ARBA" id="ARBA00041808"/>
    </source>
</evidence>
<dbReference type="Gene3D" id="3.20.20.300">
    <property type="entry name" value="Glycoside hydrolase, family 3, N-terminal domain"/>
    <property type="match status" value="1"/>
</dbReference>
<dbReference type="GO" id="GO:0009251">
    <property type="term" value="P:glucan catabolic process"/>
    <property type="evidence" value="ECO:0007669"/>
    <property type="project" value="TreeGrafter"/>
</dbReference>
<dbReference type="GO" id="GO:0005576">
    <property type="term" value="C:extracellular region"/>
    <property type="evidence" value="ECO:0007669"/>
    <property type="project" value="UniProtKB-SubCell"/>
</dbReference>
<dbReference type="FunFam" id="3.20.20.300:FF:000002">
    <property type="entry name" value="Probable beta-glucosidase"/>
    <property type="match status" value="1"/>
</dbReference>
<keyword evidence="8" id="KW-0378">Hydrolase</keyword>
<evidence type="ECO:0000259" key="23">
    <source>
        <dbReference type="SMART" id="SM01217"/>
    </source>
</evidence>
<keyword evidence="9" id="KW-0325">Glycoprotein</keyword>
<feature type="signal peptide" evidence="22">
    <location>
        <begin position="1"/>
        <end position="17"/>
    </location>
</feature>
<evidence type="ECO:0000256" key="15">
    <source>
        <dbReference type="ARBA" id="ARBA00041276"/>
    </source>
</evidence>
<evidence type="ECO:0000256" key="14">
    <source>
        <dbReference type="ARBA" id="ARBA00039579"/>
    </source>
</evidence>
<dbReference type="Proteomes" id="UP001327957">
    <property type="component" value="Unassembled WGS sequence"/>
</dbReference>
<evidence type="ECO:0000256" key="16">
    <source>
        <dbReference type="ARBA" id="ARBA00041601"/>
    </source>
</evidence>
<dbReference type="Pfam" id="PF01915">
    <property type="entry name" value="Glyco_hydro_3_C"/>
    <property type="match status" value="1"/>
</dbReference>
<comment type="caution">
    <text evidence="24">The sequence shown here is derived from an EMBL/GenBank/DDBJ whole genome shotgun (WGS) entry which is preliminary data.</text>
</comment>
<evidence type="ECO:0000256" key="18">
    <source>
        <dbReference type="ARBA" id="ARBA00070030"/>
    </source>
</evidence>